<dbReference type="PANTHER" id="PTHR34094:SF1">
    <property type="entry name" value="PROTEIN FAM185A"/>
    <property type="match status" value="1"/>
</dbReference>
<dbReference type="Pfam" id="PF13349">
    <property type="entry name" value="DUF4097"/>
    <property type="match status" value="1"/>
</dbReference>
<keyword evidence="1" id="KW-0732">Signal</keyword>
<dbReference type="InterPro" id="IPR025164">
    <property type="entry name" value="Toastrack_DUF4097"/>
</dbReference>
<organism evidence="3 4">
    <name type="scientific">Terriglobus albidus</name>
    <dbReference type="NCBI Taxonomy" id="1592106"/>
    <lineage>
        <taxon>Bacteria</taxon>
        <taxon>Pseudomonadati</taxon>
        <taxon>Acidobacteriota</taxon>
        <taxon>Terriglobia</taxon>
        <taxon>Terriglobales</taxon>
        <taxon>Acidobacteriaceae</taxon>
        <taxon>Terriglobus</taxon>
    </lineage>
</organism>
<feature type="domain" description="DUF4097" evidence="2">
    <location>
        <begin position="140"/>
        <end position="301"/>
    </location>
</feature>
<feature type="chain" id="PRO_5022670296" evidence="1">
    <location>
        <begin position="23"/>
        <end position="302"/>
    </location>
</feature>
<dbReference type="PANTHER" id="PTHR34094">
    <property type="match status" value="1"/>
</dbReference>
<dbReference type="AlphaFoldDB" id="A0A5B9EC66"/>
<accession>A0A5B9EC66</accession>
<name>A0A5B9EC66_9BACT</name>
<dbReference type="Proteomes" id="UP000321820">
    <property type="component" value="Chromosome"/>
</dbReference>
<reference evidence="3 4" key="1">
    <citation type="submission" date="2019-08" db="EMBL/GenBank/DDBJ databases">
        <title>Complete genome sequence of Terriglobus albidus strain ORNL.</title>
        <authorList>
            <person name="Podar M."/>
        </authorList>
    </citation>
    <scope>NUCLEOTIDE SEQUENCE [LARGE SCALE GENOMIC DNA]</scope>
    <source>
        <strain evidence="3 4">ORNL</strain>
    </source>
</reference>
<dbReference type="RefSeq" id="WP_147648552.1">
    <property type="nucleotide sequence ID" value="NZ_CP042806.1"/>
</dbReference>
<feature type="signal peptide" evidence="1">
    <location>
        <begin position="1"/>
        <end position="22"/>
    </location>
</feature>
<evidence type="ECO:0000313" key="3">
    <source>
        <dbReference type="EMBL" id="QEE29359.1"/>
    </source>
</evidence>
<evidence type="ECO:0000259" key="2">
    <source>
        <dbReference type="Pfam" id="PF13349"/>
    </source>
</evidence>
<dbReference type="KEGG" id="talb:FTW19_15975"/>
<evidence type="ECO:0000313" key="4">
    <source>
        <dbReference type="Proteomes" id="UP000321820"/>
    </source>
</evidence>
<keyword evidence="4" id="KW-1185">Reference proteome</keyword>
<dbReference type="EMBL" id="CP042806">
    <property type="protein sequence ID" value="QEE29359.1"/>
    <property type="molecule type" value="Genomic_DNA"/>
</dbReference>
<protein>
    <submittedName>
        <fullName evidence="3">DUF4097 family beta strand repeat protein</fullName>
    </submittedName>
</protein>
<sequence length="302" mass="30440">MKILRTLLTATALAAVAVLATAEDFSRTLTVSGSTNVSVSTGSGYVKVVPGSNSEVRIVGHVRAGSGGWFAGNADERIRQIVANPPIVQSGSSVTIGQTQGNNDLYRNIVIDYDINVPTATNLRANSGSGSVMIGGIMGAVTANTGSGDVQVSNIGSDAKLETGSGSIRADGIHGSATLQTGSGDIELRQSAAGDVRAQTGSGSLRIHGFNGGLRAGTGSGDIEIDGTPSSDWKLETGSGSVRLTVGNAKFSLNASTGSGTVRVAQPILMQGTLNRHHVLGAVNGGGPVIKAETGSGDIEIR</sequence>
<dbReference type="OrthoDB" id="113158at2"/>
<dbReference type="Gene3D" id="2.160.20.120">
    <property type="match status" value="1"/>
</dbReference>
<proteinExistence type="predicted"/>
<gene>
    <name evidence="3" type="ORF">FTW19_15975</name>
</gene>
<evidence type="ECO:0000256" key="1">
    <source>
        <dbReference type="SAM" id="SignalP"/>
    </source>
</evidence>